<dbReference type="OrthoDB" id="6959644at2"/>
<evidence type="ECO:0000256" key="1">
    <source>
        <dbReference type="SAM" id="Phobius"/>
    </source>
</evidence>
<keyword evidence="1" id="KW-1133">Transmembrane helix</keyword>
<protein>
    <submittedName>
        <fullName evidence="2">Uncharacterized protein</fullName>
    </submittedName>
</protein>
<keyword evidence="3" id="KW-1185">Reference proteome</keyword>
<dbReference type="EMBL" id="VJOY01000004">
    <property type="protein sequence ID" value="TRX75552.1"/>
    <property type="molecule type" value="Genomic_DNA"/>
</dbReference>
<feature type="transmembrane region" description="Helical" evidence="1">
    <location>
        <begin position="101"/>
        <end position="118"/>
    </location>
</feature>
<name>A0A553H1E4_9PSED</name>
<evidence type="ECO:0000313" key="3">
    <source>
        <dbReference type="Proteomes" id="UP000315235"/>
    </source>
</evidence>
<feature type="transmembrane region" description="Helical" evidence="1">
    <location>
        <begin position="69"/>
        <end position="89"/>
    </location>
</feature>
<keyword evidence="1" id="KW-0472">Membrane</keyword>
<evidence type="ECO:0000313" key="2">
    <source>
        <dbReference type="EMBL" id="TRX75552.1"/>
    </source>
</evidence>
<reference evidence="2 3" key="1">
    <citation type="submission" date="2019-07" db="EMBL/GenBank/DDBJ databases">
        <title>Pseudomonas mangiferae sp. nov., isolated from bark of mango tree in Thailand.</title>
        <authorList>
            <person name="Srisuk N."/>
            <person name="Anurat P."/>
        </authorList>
    </citation>
    <scope>NUCLEOTIDE SEQUENCE [LARGE SCALE GENOMIC DNA]</scope>
    <source>
        <strain evidence="2 3">DMKU_BBB3-04</strain>
    </source>
</reference>
<dbReference type="AlphaFoldDB" id="A0A553H1E4"/>
<dbReference type="RefSeq" id="WP_143487644.1">
    <property type="nucleotide sequence ID" value="NZ_VJOY01000004.1"/>
</dbReference>
<feature type="transmembrane region" description="Helical" evidence="1">
    <location>
        <begin position="12"/>
        <end position="31"/>
    </location>
</feature>
<organism evidence="2 3">
    <name type="scientific">Pseudomonas mangiferae</name>
    <dbReference type="NCBI Taxonomy" id="2593654"/>
    <lineage>
        <taxon>Bacteria</taxon>
        <taxon>Pseudomonadati</taxon>
        <taxon>Pseudomonadota</taxon>
        <taxon>Gammaproteobacteria</taxon>
        <taxon>Pseudomonadales</taxon>
        <taxon>Pseudomonadaceae</taxon>
        <taxon>Pseudomonas</taxon>
    </lineage>
</organism>
<dbReference type="Proteomes" id="UP000315235">
    <property type="component" value="Unassembled WGS sequence"/>
</dbReference>
<sequence>MPSDAPPALARYAFAGVIAAVLANLLLRAFVRVGGVFATVFIATLVAAGLAFGFRLLEHRAPHPGERWRIVLLYGVVLGVLYLALLGLMRLQEAPGPMGTLLFVLHYLCYPLLAYACLSPRLFPRP</sequence>
<keyword evidence="1" id="KW-0812">Transmembrane</keyword>
<comment type="caution">
    <text evidence="2">The sequence shown here is derived from an EMBL/GenBank/DDBJ whole genome shotgun (WGS) entry which is preliminary data.</text>
</comment>
<proteinExistence type="predicted"/>
<accession>A0A553H1E4</accession>
<gene>
    <name evidence="2" type="ORF">FM069_07355</name>
</gene>
<feature type="transmembrane region" description="Helical" evidence="1">
    <location>
        <begin position="37"/>
        <end position="57"/>
    </location>
</feature>